<keyword evidence="4" id="KW-1185">Reference proteome</keyword>
<dbReference type="RefSeq" id="WP_272178527.1">
    <property type="nucleotide sequence ID" value="NZ_JAQOSK010000022.1"/>
</dbReference>
<feature type="compositionally biased region" description="Acidic residues" evidence="2">
    <location>
        <begin position="1374"/>
        <end position="1404"/>
    </location>
</feature>
<dbReference type="InterPro" id="IPR026203">
    <property type="entry name" value="IHABP"/>
</dbReference>
<feature type="compositionally biased region" description="Basic and acidic residues" evidence="2">
    <location>
        <begin position="576"/>
        <end position="594"/>
    </location>
</feature>
<dbReference type="InterPro" id="IPR027417">
    <property type="entry name" value="P-loop_NTPase"/>
</dbReference>
<name>A0ABT5G6I7_9ACTN</name>
<dbReference type="PANTHER" id="PTHR18956:SF6">
    <property type="entry name" value="HYALURONAN MEDIATED MOTILITY RECEPTOR"/>
    <property type="match status" value="1"/>
</dbReference>
<sequence length="1404" mass="156668">MTQETDEAVTDPALQQLLDNELPIPERHRFQPLRMGLIGIWEYEEQIFHFYGGRLILRGHNGSGKTKALEVTSPLLLDGILQARRLDPFGNAARPMRDNLLYGGHAQRISYVWTEYGRVTDAGEHEFLTVGIGMRALETKKDGLRSKWFFTTPQRVGADLSLYGPNRRPHNQAELTAILGEDEVHTSAKDYRKALARQLFGFSAGRLASLVELLLTLRRPKLSEDLTTDKLSLLLRDGLPPVSGLLLEDLAGKFDELAREREDLKAHIEDKQHVDAFLSAYCRLARRVVHHEARSLVMSGKACAGAAHNQDTKESDLASARRRASTHEDLRQQLDQRLKALDAQIKELNSRPEMEEHGLLKALQEQKTQAELLLEQATSRHAQALADRDTADDELQAEQEALQTAAFQLEVAEQAVDSRAAETALHVVHQEHRDQLRTQPQQARSTLAGHVQARERLLARAATLAADVTRARERVDAAQEACARMLERLDEAKTTSDHHEAHLQQQIRQLQAFLVDWAERCQQLRLSESQLADLTAAVPAFGDDTGPTLAELVIAHAQHVETALADILANQQAARKELQRRHQEVSEERDHVAAQKDAPPPHPLTPRRARTPDLDDGAPLWKLLEFHPSLPLQQQADLEAALLASGILDAWVTGEGRALSADTLEAILPAPGPTGRPERSLANVLRPVEHPLVPAAVIQDLLASIALDDPEGGHRANIGTDGTWHIGPVYGRTQGTTAAYIGATARAAERQRRLAVLDHELGELHSQLTAADTGIADTRRRRDDLDAERRETRNKDHTVREARKARDGARAALKQLDQDMHQAREEQQAQHDAWQATQRILDDFASPRGIQPDAQAIQNEQHALSLYTTSLTELFYLAQEHLRRTEAAARCTRRLTTAQKQLGHRESEVTQARTAHVDLQERLEVRQRHVGASVDKVLAELRTATHERDTTATSLDRNHEEGKKISEHLGALNQAVTGARLEYDEANSAFRAAVKDYRRLETHGYLALAAVNTIDGQDDEAVHAQARVSIDQLAAEPCSDTARNEARTDADSAYRLLQNRLTGPDWRPRAQYDGTLFLVTLVHNGQSHSVPQAQDIMANEIHSRQGFLGDEERELFTEVLLGRLGDHLRRRRAEAASLIERMNTLLKKVPTSSGHLLQLIWEPDPKQDPGVLAALKALDGQSTEHLADGAREQLIHFLVDRVEHARQSETSADWRTHLKEALDYRAWSRIRIRHKAGPDQKWTDQSDQKHRRGSGGEQAAALQLPLFVAAAAHYAGAAPTAPRPIYLDEAFAGIDAEMRGRCMALLTHLDLDFVLASHDEWGFHKEVPKVATYQLFRHKGLPGVLTTPILWDGAERHALPDPALRQDATAEAGLDWEDDDEDLLDEEYADDDGADEEDTDDEEA</sequence>
<dbReference type="Proteomes" id="UP001221328">
    <property type="component" value="Unassembled WGS sequence"/>
</dbReference>
<dbReference type="NCBIfam" id="TIGR02680">
    <property type="entry name" value="TIGR02680 family protein"/>
    <property type="match status" value="1"/>
</dbReference>
<evidence type="ECO:0000256" key="1">
    <source>
        <dbReference type="SAM" id="Coils"/>
    </source>
</evidence>
<dbReference type="InterPro" id="IPR013496">
    <property type="entry name" value="CHP02680"/>
</dbReference>
<feature type="coiled-coil region" evidence="1">
    <location>
        <begin position="454"/>
        <end position="495"/>
    </location>
</feature>
<dbReference type="Pfam" id="PF13558">
    <property type="entry name" value="SbcC_Walker_B"/>
    <property type="match status" value="1"/>
</dbReference>
<evidence type="ECO:0000313" key="3">
    <source>
        <dbReference type="EMBL" id="MDC2960379.1"/>
    </source>
</evidence>
<feature type="region of interest" description="Disordered" evidence="2">
    <location>
        <begin position="576"/>
        <end position="613"/>
    </location>
</feature>
<gene>
    <name evidence="3" type="ORF">PO587_38735</name>
</gene>
<feature type="coiled-coil region" evidence="1">
    <location>
        <begin position="247"/>
        <end position="274"/>
    </location>
</feature>
<evidence type="ECO:0000313" key="4">
    <source>
        <dbReference type="Proteomes" id="UP001221328"/>
    </source>
</evidence>
<feature type="region of interest" description="Disordered" evidence="2">
    <location>
        <begin position="779"/>
        <end position="808"/>
    </location>
</feature>
<dbReference type="PANTHER" id="PTHR18956">
    <property type="entry name" value="HYALURONAN MEDIATED MOTILITY RECEPTOR"/>
    <property type="match status" value="1"/>
</dbReference>
<evidence type="ECO:0000256" key="2">
    <source>
        <dbReference type="SAM" id="MobiDB-lite"/>
    </source>
</evidence>
<dbReference type="SUPFAM" id="SSF52540">
    <property type="entry name" value="P-loop containing nucleoside triphosphate hydrolases"/>
    <property type="match status" value="1"/>
</dbReference>
<keyword evidence="1" id="KW-0175">Coiled coil</keyword>
<proteinExistence type="predicted"/>
<reference evidence="3 4" key="1">
    <citation type="journal article" date="2015" name="Int. J. Syst. Evol. Microbiol.">
        <title>Streptomyces gilvifuscus sp. nov., an actinomycete that produces antibacterial compounds isolated from soil.</title>
        <authorList>
            <person name="Nguyen T.M."/>
            <person name="Kim J."/>
        </authorList>
    </citation>
    <scope>NUCLEOTIDE SEQUENCE [LARGE SCALE GENOMIC DNA]</scope>
    <source>
        <strain evidence="3 4">T113</strain>
    </source>
</reference>
<comment type="caution">
    <text evidence="3">The sequence shown here is derived from an EMBL/GenBank/DDBJ whole genome shotgun (WGS) entry which is preliminary data.</text>
</comment>
<organism evidence="3 4">
    <name type="scientific">Streptomyces gilvifuscus</name>
    <dbReference type="NCBI Taxonomy" id="1550617"/>
    <lineage>
        <taxon>Bacteria</taxon>
        <taxon>Bacillati</taxon>
        <taxon>Actinomycetota</taxon>
        <taxon>Actinomycetes</taxon>
        <taxon>Kitasatosporales</taxon>
        <taxon>Streptomycetaceae</taxon>
        <taxon>Streptomyces</taxon>
    </lineage>
</organism>
<feature type="region of interest" description="Disordered" evidence="2">
    <location>
        <begin position="1371"/>
        <end position="1404"/>
    </location>
</feature>
<protein>
    <submittedName>
        <fullName evidence="3">TIGR02680 family protein</fullName>
    </submittedName>
</protein>
<dbReference type="EMBL" id="JAQOSK010000022">
    <property type="protein sequence ID" value="MDC2960379.1"/>
    <property type="molecule type" value="Genomic_DNA"/>
</dbReference>
<accession>A0ABT5G6I7</accession>
<feature type="region of interest" description="Disordered" evidence="2">
    <location>
        <begin position="301"/>
        <end position="329"/>
    </location>
</feature>